<sequence length="408" mass="45351">MSDSGDSDYGDDGFTPSPRELIHTNPVLCKEILRAVTTAVPLDIRSSKIAGSSGSGVFVTKEIAEGREIYRSEPLMSAIDAGNESFCYYCLKDTKDEIRTGGTSAVGEPAKACLGCRVARFCSKGRQLRVRSLRKIAAGDELSICYVDPTIDVEMRREVLKHEHFFDCNCTRCKFEENEHKSLTKGPNNTSLSAFHAAQREMINLISSAVIAAKYPGLHKQFEDLDAVDTRLRTIMRRTFPISHWPNHIEPLPLARLSVSILYRDQDKLAPALRSVLRGKLMSRRRDGPEFVNEMLDVIRVLIVTGSLPPDAPTFENKAFPRLQDIRTVACGYLYETCREAGKAFGDDTEYVRGIGEVLKTMVNVRLGGLGKLATKEFEKEFDEAQGKLMQWATVPSAYGIVLSARTG</sequence>
<feature type="domain" description="SET" evidence="1">
    <location>
        <begin position="40"/>
        <end position="147"/>
    </location>
</feature>
<reference evidence="2" key="2">
    <citation type="submission" date="2023-06" db="EMBL/GenBank/DDBJ databases">
        <authorList>
            <consortium name="Lawrence Berkeley National Laboratory"/>
            <person name="Haridas S."/>
            <person name="Hensen N."/>
            <person name="Bonometti L."/>
            <person name="Westerberg I."/>
            <person name="Brannstrom I.O."/>
            <person name="Guillou S."/>
            <person name="Cros-Aarteil S."/>
            <person name="Calhoun S."/>
            <person name="Kuo A."/>
            <person name="Mondo S."/>
            <person name="Pangilinan J."/>
            <person name="Riley R."/>
            <person name="LaButti K."/>
            <person name="Andreopoulos B."/>
            <person name="Lipzen A."/>
            <person name="Chen C."/>
            <person name="Yanf M."/>
            <person name="Daum C."/>
            <person name="Ng V."/>
            <person name="Clum A."/>
            <person name="Steindorff A."/>
            <person name="Ohm R."/>
            <person name="Martin F."/>
            <person name="Silar P."/>
            <person name="Natvig D."/>
            <person name="Lalanne C."/>
            <person name="Gautier V."/>
            <person name="Ament-velasquez S.L."/>
            <person name="Kruys A."/>
            <person name="Hutchinson M.I."/>
            <person name="Powell A.J."/>
            <person name="Barry K."/>
            <person name="Miller A.N."/>
            <person name="Grigoriev I.V."/>
            <person name="Debuchy R."/>
            <person name="Gladieux P."/>
            <person name="Thoren M.H."/>
            <person name="Johannesson H."/>
        </authorList>
    </citation>
    <scope>NUCLEOTIDE SEQUENCE</scope>
    <source>
        <strain evidence="2">CBS 232.78</strain>
    </source>
</reference>
<dbReference type="Gene3D" id="2.170.270.10">
    <property type="entry name" value="SET domain"/>
    <property type="match status" value="1"/>
</dbReference>
<evidence type="ECO:0000313" key="2">
    <source>
        <dbReference type="EMBL" id="KAK3389449.1"/>
    </source>
</evidence>
<protein>
    <recommendedName>
        <fullName evidence="1">SET domain-containing protein</fullName>
    </recommendedName>
</protein>
<dbReference type="GO" id="GO:0005634">
    <property type="term" value="C:nucleus"/>
    <property type="evidence" value="ECO:0007669"/>
    <property type="project" value="TreeGrafter"/>
</dbReference>
<gene>
    <name evidence="2" type="ORF">B0H63DRAFT_492388</name>
</gene>
<reference evidence="2" key="1">
    <citation type="journal article" date="2023" name="Mol. Phylogenet. Evol.">
        <title>Genome-scale phylogeny and comparative genomics of the fungal order Sordariales.</title>
        <authorList>
            <person name="Hensen N."/>
            <person name="Bonometti L."/>
            <person name="Westerberg I."/>
            <person name="Brannstrom I.O."/>
            <person name="Guillou S."/>
            <person name="Cros-Aarteil S."/>
            <person name="Calhoun S."/>
            <person name="Haridas S."/>
            <person name="Kuo A."/>
            <person name="Mondo S."/>
            <person name="Pangilinan J."/>
            <person name="Riley R."/>
            <person name="LaButti K."/>
            <person name="Andreopoulos B."/>
            <person name="Lipzen A."/>
            <person name="Chen C."/>
            <person name="Yan M."/>
            <person name="Daum C."/>
            <person name="Ng V."/>
            <person name="Clum A."/>
            <person name="Steindorff A."/>
            <person name="Ohm R.A."/>
            <person name="Martin F."/>
            <person name="Silar P."/>
            <person name="Natvig D.O."/>
            <person name="Lalanne C."/>
            <person name="Gautier V."/>
            <person name="Ament-Velasquez S.L."/>
            <person name="Kruys A."/>
            <person name="Hutchinson M.I."/>
            <person name="Powell A.J."/>
            <person name="Barry K."/>
            <person name="Miller A.N."/>
            <person name="Grigoriev I.V."/>
            <person name="Debuchy R."/>
            <person name="Gladieux P."/>
            <person name="Hiltunen Thoren M."/>
            <person name="Johannesson H."/>
        </authorList>
    </citation>
    <scope>NUCLEOTIDE SEQUENCE</scope>
    <source>
        <strain evidence="2">CBS 232.78</strain>
    </source>
</reference>
<dbReference type="InterPro" id="IPR046341">
    <property type="entry name" value="SET_dom_sf"/>
</dbReference>
<dbReference type="InterPro" id="IPR001214">
    <property type="entry name" value="SET_dom"/>
</dbReference>
<dbReference type="InterPro" id="IPR050869">
    <property type="entry name" value="H3K4_H4K5_MeTrfase"/>
</dbReference>
<comment type="caution">
    <text evidence="2">The sequence shown here is derived from an EMBL/GenBank/DDBJ whole genome shotgun (WGS) entry which is preliminary data.</text>
</comment>
<dbReference type="CDD" id="cd20071">
    <property type="entry name" value="SET_SMYD"/>
    <property type="match status" value="1"/>
</dbReference>
<dbReference type="PANTHER" id="PTHR12197">
    <property type="entry name" value="HISTONE-LYSINE N-METHYLTRANSFERASE SMYD"/>
    <property type="match status" value="1"/>
</dbReference>
<proteinExistence type="predicted"/>
<dbReference type="Proteomes" id="UP001285441">
    <property type="component" value="Unassembled WGS sequence"/>
</dbReference>
<dbReference type="EMBL" id="JAULSW010000002">
    <property type="protein sequence ID" value="KAK3389449.1"/>
    <property type="molecule type" value="Genomic_DNA"/>
</dbReference>
<evidence type="ECO:0000259" key="1">
    <source>
        <dbReference type="PROSITE" id="PS50280"/>
    </source>
</evidence>
<evidence type="ECO:0000313" key="3">
    <source>
        <dbReference type="Proteomes" id="UP001285441"/>
    </source>
</evidence>
<dbReference type="PROSITE" id="PS50280">
    <property type="entry name" value="SET"/>
    <property type="match status" value="1"/>
</dbReference>
<dbReference type="PANTHER" id="PTHR12197:SF251">
    <property type="entry name" value="EG:BACR7C10.4 PROTEIN"/>
    <property type="match status" value="1"/>
</dbReference>
<accession>A0AAE0NXN3</accession>
<dbReference type="AlphaFoldDB" id="A0AAE0NXN3"/>
<name>A0AAE0NXN3_9PEZI</name>
<organism evidence="2 3">
    <name type="scientific">Podospora didyma</name>
    <dbReference type="NCBI Taxonomy" id="330526"/>
    <lineage>
        <taxon>Eukaryota</taxon>
        <taxon>Fungi</taxon>
        <taxon>Dikarya</taxon>
        <taxon>Ascomycota</taxon>
        <taxon>Pezizomycotina</taxon>
        <taxon>Sordariomycetes</taxon>
        <taxon>Sordariomycetidae</taxon>
        <taxon>Sordariales</taxon>
        <taxon>Podosporaceae</taxon>
        <taxon>Podospora</taxon>
    </lineage>
</organism>
<keyword evidence="3" id="KW-1185">Reference proteome</keyword>
<dbReference type="SUPFAM" id="SSF82199">
    <property type="entry name" value="SET domain"/>
    <property type="match status" value="1"/>
</dbReference>